<name>A0A2U1PC36_ARTAN</name>
<dbReference type="PANTHER" id="PTHR36013">
    <property type="entry name" value="ATP SYNTHASE 24 KDA SUBUNIT, MITOCHONDRIAL-RELATED"/>
    <property type="match status" value="1"/>
</dbReference>
<feature type="coiled-coil region" evidence="1">
    <location>
        <begin position="107"/>
        <end position="143"/>
    </location>
</feature>
<evidence type="ECO:0000313" key="3">
    <source>
        <dbReference type="Proteomes" id="UP000245207"/>
    </source>
</evidence>
<evidence type="ECO:0000313" key="2">
    <source>
        <dbReference type="EMBL" id="PWA83321.1"/>
    </source>
</evidence>
<dbReference type="InterPro" id="IPR031432">
    <property type="entry name" value="MGP1"/>
</dbReference>
<sequence>MLKDPAAVAQYAKVMKTVREKADLFSESQRIPYTIKTRTEGIQDARSYLISLKENRRYVLSMRGLADELGAEGLMMDALEKVEKELKGMALLMAEFDKVNQKLGIWKQDLSKYEEQLELKVAKAQLEELKKDAHEAMDTQKKREEYKAKEMVDVKSLDIRNFI</sequence>
<gene>
    <name evidence="2" type="ORF">CTI12_AA169840</name>
</gene>
<dbReference type="GO" id="GO:0009555">
    <property type="term" value="P:pollen development"/>
    <property type="evidence" value="ECO:0007669"/>
    <property type="project" value="InterPro"/>
</dbReference>
<dbReference type="PANTHER" id="PTHR36013:SF2">
    <property type="entry name" value="ATP SYNTHASE 24 KDA SUBUNIT, MITOCHONDRIAL-RELATED"/>
    <property type="match status" value="1"/>
</dbReference>
<dbReference type="AlphaFoldDB" id="A0A2U1PC36"/>
<dbReference type="OrthoDB" id="508070at2759"/>
<comment type="caution">
    <text evidence="2">The sequence shown here is derived from an EMBL/GenBank/DDBJ whole genome shotgun (WGS) entry which is preliminary data.</text>
</comment>
<evidence type="ECO:0000256" key="1">
    <source>
        <dbReference type="SAM" id="Coils"/>
    </source>
</evidence>
<dbReference type="EMBL" id="PKPP01001362">
    <property type="protein sequence ID" value="PWA83321.1"/>
    <property type="molecule type" value="Genomic_DNA"/>
</dbReference>
<protein>
    <submittedName>
        <fullName evidence="2">Putative ATP synthase 24 kDa subunit, mitochondrial</fullName>
    </submittedName>
</protein>
<keyword evidence="1" id="KW-0175">Coiled coil</keyword>
<keyword evidence="3" id="KW-1185">Reference proteome</keyword>
<organism evidence="2 3">
    <name type="scientific">Artemisia annua</name>
    <name type="common">Sweet wormwood</name>
    <dbReference type="NCBI Taxonomy" id="35608"/>
    <lineage>
        <taxon>Eukaryota</taxon>
        <taxon>Viridiplantae</taxon>
        <taxon>Streptophyta</taxon>
        <taxon>Embryophyta</taxon>
        <taxon>Tracheophyta</taxon>
        <taxon>Spermatophyta</taxon>
        <taxon>Magnoliopsida</taxon>
        <taxon>eudicotyledons</taxon>
        <taxon>Gunneridae</taxon>
        <taxon>Pentapetalae</taxon>
        <taxon>asterids</taxon>
        <taxon>campanulids</taxon>
        <taxon>Asterales</taxon>
        <taxon>Asteraceae</taxon>
        <taxon>Asteroideae</taxon>
        <taxon>Anthemideae</taxon>
        <taxon>Artemisiinae</taxon>
        <taxon>Artemisia</taxon>
    </lineage>
</organism>
<dbReference type="STRING" id="35608.A0A2U1PC36"/>
<dbReference type="Pfam" id="PF15704">
    <property type="entry name" value="Mt_ATP_synt"/>
    <property type="match status" value="1"/>
</dbReference>
<reference evidence="2 3" key="1">
    <citation type="journal article" date="2018" name="Mol. Plant">
        <title>The genome of Artemisia annua provides insight into the evolution of Asteraceae family and artemisinin biosynthesis.</title>
        <authorList>
            <person name="Shen Q."/>
            <person name="Zhang L."/>
            <person name="Liao Z."/>
            <person name="Wang S."/>
            <person name="Yan T."/>
            <person name="Shi P."/>
            <person name="Liu M."/>
            <person name="Fu X."/>
            <person name="Pan Q."/>
            <person name="Wang Y."/>
            <person name="Lv Z."/>
            <person name="Lu X."/>
            <person name="Zhang F."/>
            <person name="Jiang W."/>
            <person name="Ma Y."/>
            <person name="Chen M."/>
            <person name="Hao X."/>
            <person name="Li L."/>
            <person name="Tang Y."/>
            <person name="Lv G."/>
            <person name="Zhou Y."/>
            <person name="Sun X."/>
            <person name="Brodelius P.E."/>
            <person name="Rose J.K.C."/>
            <person name="Tang K."/>
        </authorList>
    </citation>
    <scope>NUCLEOTIDE SEQUENCE [LARGE SCALE GENOMIC DNA]</scope>
    <source>
        <strain evidence="3">cv. Huhao1</strain>
        <tissue evidence="2">Leaf</tissue>
    </source>
</reference>
<accession>A0A2U1PC36</accession>
<proteinExistence type="predicted"/>
<dbReference type="Proteomes" id="UP000245207">
    <property type="component" value="Unassembled WGS sequence"/>
</dbReference>